<dbReference type="InParanoid" id="Q7ULY2"/>
<organism evidence="1 2">
    <name type="scientific">Rhodopirellula baltica (strain DSM 10527 / NCIMB 13988 / SH1)</name>
    <dbReference type="NCBI Taxonomy" id="243090"/>
    <lineage>
        <taxon>Bacteria</taxon>
        <taxon>Pseudomonadati</taxon>
        <taxon>Planctomycetota</taxon>
        <taxon>Planctomycetia</taxon>
        <taxon>Pirellulales</taxon>
        <taxon>Pirellulaceae</taxon>
        <taxon>Rhodopirellula</taxon>
    </lineage>
</organism>
<accession>Q7ULY2</accession>
<reference evidence="1 2" key="1">
    <citation type="journal article" date="2003" name="Proc. Natl. Acad. Sci. U.S.A.">
        <title>Complete genome sequence of the marine planctomycete Pirellula sp. strain 1.</title>
        <authorList>
            <person name="Gloeckner F.O."/>
            <person name="Kube M."/>
            <person name="Bauer M."/>
            <person name="Teeling H."/>
            <person name="Lombardot T."/>
            <person name="Ludwig W."/>
            <person name="Gade D."/>
            <person name="Beck A."/>
            <person name="Borzym K."/>
            <person name="Heitmann K."/>
            <person name="Rabus R."/>
            <person name="Schlesner H."/>
            <person name="Amann R."/>
            <person name="Reinhardt R."/>
        </authorList>
    </citation>
    <scope>NUCLEOTIDE SEQUENCE [LARGE SCALE GENOMIC DNA]</scope>
    <source>
        <strain evidence="2">DSM 10527 / NCIMB 13988 / SH1</strain>
    </source>
</reference>
<dbReference type="EMBL" id="BX294149">
    <property type="protein sequence ID" value="CAD76135.1"/>
    <property type="molecule type" value="Genomic_DNA"/>
</dbReference>
<gene>
    <name evidence="1" type="ordered locus">RB9199</name>
</gene>
<dbReference type="AlphaFoldDB" id="Q7ULY2"/>
<sequence length="67" mass="7371">MFRWTRGVGGTRASSGGADPAAIYHCQVEPALRVLGQNARLIWRGRFELARTKTSDRFSDRSSSSAT</sequence>
<dbReference type="EnsemblBacteria" id="CAD76135">
    <property type="protein sequence ID" value="CAD76135"/>
    <property type="gene ID" value="RB9199"/>
</dbReference>
<evidence type="ECO:0000313" key="2">
    <source>
        <dbReference type="Proteomes" id="UP000001025"/>
    </source>
</evidence>
<keyword evidence="2" id="KW-1185">Reference proteome</keyword>
<dbReference type="Proteomes" id="UP000001025">
    <property type="component" value="Chromosome"/>
</dbReference>
<name>Q7ULY2_RHOBA</name>
<dbReference type="KEGG" id="rba:RB9199"/>
<protein>
    <submittedName>
        <fullName evidence="1">Uncharacterized protein</fullName>
    </submittedName>
</protein>
<dbReference type="HOGENOM" id="CLU_2809571_0_0_0"/>
<proteinExistence type="predicted"/>
<evidence type="ECO:0000313" key="1">
    <source>
        <dbReference type="EMBL" id="CAD76135.1"/>
    </source>
</evidence>